<dbReference type="CDD" id="cd04301">
    <property type="entry name" value="NAT_SF"/>
    <property type="match status" value="1"/>
</dbReference>
<dbReference type="Pfam" id="PF13508">
    <property type="entry name" value="Acetyltransf_7"/>
    <property type="match status" value="1"/>
</dbReference>
<reference evidence="2" key="1">
    <citation type="submission" date="2022-07" db="EMBL/GenBank/DDBJ databases">
        <title>Genome Sequence of Agrocybe chaxingu.</title>
        <authorList>
            <person name="Buettner E."/>
        </authorList>
    </citation>
    <scope>NUCLEOTIDE SEQUENCE</scope>
    <source>
        <strain evidence="2">MP-N11</strain>
    </source>
</reference>
<gene>
    <name evidence="2" type="ORF">NLJ89_g2463</name>
</gene>
<evidence type="ECO:0000313" key="3">
    <source>
        <dbReference type="Proteomes" id="UP001148786"/>
    </source>
</evidence>
<dbReference type="GO" id="GO:0016747">
    <property type="term" value="F:acyltransferase activity, transferring groups other than amino-acyl groups"/>
    <property type="evidence" value="ECO:0007669"/>
    <property type="project" value="InterPro"/>
</dbReference>
<dbReference type="Proteomes" id="UP001148786">
    <property type="component" value="Unassembled WGS sequence"/>
</dbReference>
<dbReference type="Gene3D" id="3.40.630.30">
    <property type="match status" value="1"/>
</dbReference>
<evidence type="ECO:0000259" key="1">
    <source>
        <dbReference type="PROSITE" id="PS51186"/>
    </source>
</evidence>
<dbReference type="InterPro" id="IPR016181">
    <property type="entry name" value="Acyl_CoA_acyltransferase"/>
</dbReference>
<dbReference type="AlphaFoldDB" id="A0A9W8MWF8"/>
<comment type="caution">
    <text evidence="2">The sequence shown here is derived from an EMBL/GenBank/DDBJ whole genome shotgun (WGS) entry which is preliminary data.</text>
</comment>
<dbReference type="InterPro" id="IPR000182">
    <property type="entry name" value="GNAT_dom"/>
</dbReference>
<dbReference type="PROSITE" id="PS51186">
    <property type="entry name" value="GNAT"/>
    <property type="match status" value="1"/>
</dbReference>
<dbReference type="PANTHER" id="PTHR42791">
    <property type="entry name" value="GNAT FAMILY ACETYLTRANSFERASE"/>
    <property type="match status" value="1"/>
</dbReference>
<dbReference type="InterPro" id="IPR052523">
    <property type="entry name" value="Trichothecene_AcTrans"/>
</dbReference>
<sequence length="252" mass="28263">MATEHTMEKTKPYVRVATLDDLDEFVKVANRAFLHDPAFNYTGNLKTLIDPEVDGEEYRRRGNLHLFLAKSCFLAGGRVTVVVDPENNGRIAAGALWLPPRKRLAVSQLHLLFKAGFGLILKQWKLTGFQRMVIEYHEGSEKKLKRCFKEKGAKESPEDAWYVQQIFTDPEYQGKGLMSTLMREAFANAPEATFCLEASTAKSRDQYARLGFENPIPIPMGVGKCNSSGLRATGKDAAGVEIYAMGRWPSKQ</sequence>
<dbReference type="SUPFAM" id="SSF55729">
    <property type="entry name" value="Acyl-CoA N-acyltransferases (Nat)"/>
    <property type="match status" value="1"/>
</dbReference>
<feature type="domain" description="N-acetyltransferase" evidence="1">
    <location>
        <begin position="12"/>
        <end position="233"/>
    </location>
</feature>
<protein>
    <recommendedName>
        <fullName evidence="1">N-acetyltransferase domain-containing protein</fullName>
    </recommendedName>
</protein>
<evidence type="ECO:0000313" key="2">
    <source>
        <dbReference type="EMBL" id="KAJ3514271.1"/>
    </source>
</evidence>
<accession>A0A9W8MWF8</accession>
<organism evidence="2 3">
    <name type="scientific">Agrocybe chaxingu</name>
    <dbReference type="NCBI Taxonomy" id="84603"/>
    <lineage>
        <taxon>Eukaryota</taxon>
        <taxon>Fungi</taxon>
        <taxon>Dikarya</taxon>
        <taxon>Basidiomycota</taxon>
        <taxon>Agaricomycotina</taxon>
        <taxon>Agaricomycetes</taxon>
        <taxon>Agaricomycetidae</taxon>
        <taxon>Agaricales</taxon>
        <taxon>Agaricineae</taxon>
        <taxon>Strophariaceae</taxon>
        <taxon>Agrocybe</taxon>
    </lineage>
</organism>
<proteinExistence type="predicted"/>
<name>A0A9W8MWF8_9AGAR</name>
<keyword evidence="3" id="KW-1185">Reference proteome</keyword>
<dbReference type="EMBL" id="JANKHO010000153">
    <property type="protein sequence ID" value="KAJ3514271.1"/>
    <property type="molecule type" value="Genomic_DNA"/>
</dbReference>
<dbReference type="OrthoDB" id="544277at2759"/>
<dbReference type="PANTHER" id="PTHR42791:SF1">
    <property type="entry name" value="N-ACETYLTRANSFERASE DOMAIN-CONTAINING PROTEIN"/>
    <property type="match status" value="1"/>
</dbReference>